<dbReference type="EMBL" id="CP053452">
    <property type="protein sequence ID" value="QJW95593.1"/>
    <property type="molecule type" value="Genomic_DNA"/>
</dbReference>
<proteinExistence type="predicted"/>
<reference evidence="2" key="1">
    <citation type="submission" date="2020-05" db="EMBL/GenBank/DDBJ databases">
        <title>Frigoriglobus tundricola gen. nov., sp. nov., a psychrotolerant cellulolytic planctomycete of the family Gemmataceae with two divergent copies of 16S rRNA gene.</title>
        <authorList>
            <person name="Kulichevskaya I.S."/>
            <person name="Ivanova A.A."/>
            <person name="Naumoff D.G."/>
            <person name="Beletsky A.V."/>
            <person name="Rijpstra W.I.C."/>
            <person name="Sinninghe Damste J.S."/>
            <person name="Mardanov A.V."/>
            <person name="Ravin N.V."/>
            <person name="Dedysh S.N."/>
        </authorList>
    </citation>
    <scope>NUCLEOTIDE SEQUENCE [LARGE SCALE GENOMIC DNA]</scope>
    <source>
        <strain evidence="2">PL17</strain>
    </source>
</reference>
<organism evidence="1 2">
    <name type="scientific">Frigoriglobus tundricola</name>
    <dbReference type="NCBI Taxonomy" id="2774151"/>
    <lineage>
        <taxon>Bacteria</taxon>
        <taxon>Pseudomonadati</taxon>
        <taxon>Planctomycetota</taxon>
        <taxon>Planctomycetia</taxon>
        <taxon>Gemmatales</taxon>
        <taxon>Gemmataceae</taxon>
        <taxon>Frigoriglobus</taxon>
    </lineage>
</organism>
<protein>
    <submittedName>
        <fullName evidence="1">Uncharacterized protein</fullName>
    </submittedName>
</protein>
<keyword evidence="2" id="KW-1185">Reference proteome</keyword>
<dbReference type="AlphaFoldDB" id="A0A6M5YQL2"/>
<dbReference type="Proteomes" id="UP000503447">
    <property type="component" value="Chromosome"/>
</dbReference>
<evidence type="ECO:0000313" key="2">
    <source>
        <dbReference type="Proteomes" id="UP000503447"/>
    </source>
</evidence>
<accession>A0A6M5YQL2</accession>
<evidence type="ECO:0000313" key="1">
    <source>
        <dbReference type="EMBL" id="QJW95593.1"/>
    </source>
</evidence>
<gene>
    <name evidence="1" type="ORF">FTUN_3143</name>
</gene>
<name>A0A6M5YQL2_9BACT</name>
<dbReference type="KEGG" id="ftj:FTUN_3143"/>
<sequence length="45" mass="5252">MVRTKNGTKKVRAFVFWISLRSLHTRRRIFSGGTRKMIAVYPIAT</sequence>